<protein>
    <submittedName>
        <fullName evidence="8">MFS transporter</fullName>
    </submittedName>
</protein>
<dbReference type="PANTHER" id="PTHR43124">
    <property type="entry name" value="PURINE EFFLUX PUMP PBUE"/>
    <property type="match status" value="1"/>
</dbReference>
<dbReference type="InterPro" id="IPR036259">
    <property type="entry name" value="MFS_trans_sf"/>
</dbReference>
<organism evidence="8 9">
    <name type="scientific">Mycetocola lacteus</name>
    <dbReference type="NCBI Taxonomy" id="76637"/>
    <lineage>
        <taxon>Bacteria</taxon>
        <taxon>Bacillati</taxon>
        <taxon>Actinomycetota</taxon>
        <taxon>Actinomycetes</taxon>
        <taxon>Micrococcales</taxon>
        <taxon>Microbacteriaceae</taxon>
        <taxon>Mycetocola</taxon>
    </lineage>
</organism>
<keyword evidence="5 6" id="KW-0472">Membrane</keyword>
<dbReference type="InterPro" id="IPR011701">
    <property type="entry name" value="MFS"/>
</dbReference>
<sequence>MTVPVASQHPARTAWSAILIMMATSFILVTAEFLPPSLLPTMAASLGITEGQAGQAVTATAIIGFFTAPTIGIIFPRLDRRNLLAVLAAAAAVSNLLVAIAPNLALLLVARLILGAAIGGFWAMSIAVAARLSEPRHLGRALMLVNTGTTVATVAGVPLGIFLGSIFDWRVVFGAAAVISLVVAALLRTVLPPVAPAAATGFRALGDTLRVPGMPWGLLGHVLVTLGHFAAFTYIRLALERLPDIGAGEIALLLAVFGVGGVLGNFIIGLLVDRHLTAMRFLVPAFIGGGIAVVTIFPTQFWVVALAVAIWGLGFGAWLLVVSTWMGRLAPERMEAGGGLLVAGFQLAITIGAGIGGLIVDGAGITVALAAAAASALIGGLIFGFVRQSVAVPEREAEDVAVG</sequence>
<dbReference type="GO" id="GO:0022857">
    <property type="term" value="F:transmembrane transporter activity"/>
    <property type="evidence" value="ECO:0007669"/>
    <property type="project" value="InterPro"/>
</dbReference>
<evidence type="ECO:0000256" key="2">
    <source>
        <dbReference type="ARBA" id="ARBA00022475"/>
    </source>
</evidence>
<dbReference type="Gene3D" id="1.20.1250.20">
    <property type="entry name" value="MFS general substrate transporter like domains"/>
    <property type="match status" value="2"/>
</dbReference>
<dbReference type="GO" id="GO:0005886">
    <property type="term" value="C:plasma membrane"/>
    <property type="evidence" value="ECO:0007669"/>
    <property type="project" value="UniProtKB-SubCell"/>
</dbReference>
<accession>A0A3L7AI06</accession>
<feature type="transmembrane region" description="Helical" evidence="6">
    <location>
        <begin position="173"/>
        <end position="195"/>
    </location>
</feature>
<evidence type="ECO:0000256" key="6">
    <source>
        <dbReference type="SAM" id="Phobius"/>
    </source>
</evidence>
<feature type="transmembrane region" description="Helical" evidence="6">
    <location>
        <begin position="108"/>
        <end position="130"/>
    </location>
</feature>
<name>A0A3L7AI06_9MICO</name>
<feature type="transmembrane region" description="Helical" evidence="6">
    <location>
        <begin position="82"/>
        <end position="102"/>
    </location>
</feature>
<feature type="transmembrane region" description="Helical" evidence="6">
    <location>
        <begin position="142"/>
        <end position="167"/>
    </location>
</feature>
<proteinExistence type="predicted"/>
<dbReference type="Proteomes" id="UP000269438">
    <property type="component" value="Unassembled WGS sequence"/>
</dbReference>
<feature type="transmembrane region" description="Helical" evidence="6">
    <location>
        <begin position="279"/>
        <end position="297"/>
    </location>
</feature>
<feature type="transmembrane region" description="Helical" evidence="6">
    <location>
        <begin position="338"/>
        <end position="359"/>
    </location>
</feature>
<keyword evidence="4 6" id="KW-1133">Transmembrane helix</keyword>
<reference evidence="8 9" key="1">
    <citation type="submission" date="2018-10" db="EMBL/GenBank/DDBJ databases">
        <authorList>
            <person name="Li J."/>
        </authorList>
    </citation>
    <scope>NUCLEOTIDE SEQUENCE [LARGE SCALE GENOMIC DNA]</scope>
    <source>
        <strain evidence="8 9">JCM 11654</strain>
    </source>
</reference>
<dbReference type="PANTHER" id="PTHR43124:SF5">
    <property type="entry name" value="PURINE RIBONUCLEOSIDE EFFLUX PUMP NEPI"/>
    <property type="match status" value="1"/>
</dbReference>
<evidence type="ECO:0000256" key="4">
    <source>
        <dbReference type="ARBA" id="ARBA00022989"/>
    </source>
</evidence>
<feature type="transmembrane region" description="Helical" evidence="6">
    <location>
        <begin position="216"/>
        <end position="238"/>
    </location>
</feature>
<comment type="caution">
    <text evidence="8">The sequence shown here is derived from an EMBL/GenBank/DDBJ whole genome shotgun (WGS) entry which is preliminary data.</text>
</comment>
<keyword evidence="3 6" id="KW-0812">Transmembrane</keyword>
<dbReference type="Pfam" id="PF07690">
    <property type="entry name" value="MFS_1"/>
    <property type="match status" value="1"/>
</dbReference>
<keyword evidence="9" id="KW-1185">Reference proteome</keyword>
<evidence type="ECO:0000256" key="5">
    <source>
        <dbReference type="ARBA" id="ARBA00023136"/>
    </source>
</evidence>
<dbReference type="OrthoDB" id="9814237at2"/>
<dbReference type="InterPro" id="IPR020846">
    <property type="entry name" value="MFS_dom"/>
</dbReference>
<feature type="transmembrane region" description="Helical" evidence="6">
    <location>
        <begin position="250"/>
        <end position="272"/>
    </location>
</feature>
<gene>
    <name evidence="8" type="ORF">D9V34_16300</name>
</gene>
<feature type="transmembrane region" description="Helical" evidence="6">
    <location>
        <begin position="365"/>
        <end position="386"/>
    </location>
</feature>
<evidence type="ECO:0000313" key="9">
    <source>
        <dbReference type="Proteomes" id="UP000269438"/>
    </source>
</evidence>
<comment type="subcellular location">
    <subcellularLocation>
        <location evidence="1">Cell membrane</location>
        <topology evidence="1">Multi-pass membrane protein</topology>
    </subcellularLocation>
</comment>
<dbReference type="SUPFAM" id="SSF103473">
    <property type="entry name" value="MFS general substrate transporter"/>
    <property type="match status" value="1"/>
</dbReference>
<evidence type="ECO:0000256" key="1">
    <source>
        <dbReference type="ARBA" id="ARBA00004651"/>
    </source>
</evidence>
<feature type="transmembrane region" description="Helical" evidence="6">
    <location>
        <begin position="54"/>
        <end position="75"/>
    </location>
</feature>
<dbReference type="AlphaFoldDB" id="A0A3L7AI06"/>
<evidence type="ECO:0000256" key="3">
    <source>
        <dbReference type="ARBA" id="ARBA00022692"/>
    </source>
</evidence>
<dbReference type="InterPro" id="IPR050189">
    <property type="entry name" value="MFS_Efflux_Transporters"/>
</dbReference>
<evidence type="ECO:0000313" key="8">
    <source>
        <dbReference type="EMBL" id="RLP79350.1"/>
    </source>
</evidence>
<feature type="transmembrane region" description="Helical" evidence="6">
    <location>
        <begin position="303"/>
        <end position="326"/>
    </location>
</feature>
<dbReference type="PROSITE" id="PS50850">
    <property type="entry name" value="MFS"/>
    <property type="match status" value="1"/>
</dbReference>
<evidence type="ECO:0000259" key="7">
    <source>
        <dbReference type="PROSITE" id="PS50850"/>
    </source>
</evidence>
<feature type="domain" description="Major facilitator superfamily (MFS) profile" evidence="7">
    <location>
        <begin position="17"/>
        <end position="391"/>
    </location>
</feature>
<keyword evidence="2" id="KW-1003">Cell membrane</keyword>
<feature type="transmembrane region" description="Helical" evidence="6">
    <location>
        <begin position="12"/>
        <end position="34"/>
    </location>
</feature>
<dbReference type="EMBL" id="RCUY01000015">
    <property type="protein sequence ID" value="RLP79350.1"/>
    <property type="molecule type" value="Genomic_DNA"/>
</dbReference>
<dbReference type="CDD" id="cd17324">
    <property type="entry name" value="MFS_NepI_like"/>
    <property type="match status" value="1"/>
</dbReference>
<dbReference type="RefSeq" id="WP_121689514.1">
    <property type="nucleotide sequence ID" value="NZ_RCUY01000015.1"/>
</dbReference>